<dbReference type="Gene3D" id="1.10.1450.10">
    <property type="entry name" value="Tetraspanin"/>
    <property type="match status" value="1"/>
</dbReference>
<dbReference type="PANTHER" id="PTHR19282">
    <property type="entry name" value="TETRASPANIN"/>
    <property type="match status" value="1"/>
</dbReference>
<dbReference type="Proteomes" id="UP000265000">
    <property type="component" value="Unplaced"/>
</dbReference>
<dbReference type="Pfam" id="PF00335">
    <property type="entry name" value="Tetraspanin"/>
    <property type="match status" value="1"/>
</dbReference>
<keyword evidence="6" id="KW-1015">Disulfide bond</keyword>
<keyword evidence="4 7" id="KW-1133">Transmembrane helix</keyword>
<evidence type="ECO:0000256" key="7">
    <source>
        <dbReference type="RuleBase" id="RU361218"/>
    </source>
</evidence>
<feature type="transmembrane region" description="Helical" evidence="7">
    <location>
        <begin position="12"/>
        <end position="34"/>
    </location>
</feature>
<dbReference type="OrthoDB" id="9993879at2759"/>
<dbReference type="InterPro" id="IPR008952">
    <property type="entry name" value="Tetraspanin_EC2_sf"/>
</dbReference>
<evidence type="ECO:0000256" key="6">
    <source>
        <dbReference type="PIRSR" id="PIRSR002419-1"/>
    </source>
</evidence>
<dbReference type="PANTHER" id="PTHR19282:SF120">
    <property type="entry name" value="TETRASPANIN-36"/>
    <property type="match status" value="1"/>
</dbReference>
<dbReference type="PIRSF" id="PIRSF002419">
    <property type="entry name" value="Tetraspanin"/>
    <property type="match status" value="1"/>
</dbReference>
<feature type="disulfide bond" evidence="6">
    <location>
        <begin position="146"/>
        <end position="170"/>
    </location>
</feature>
<reference evidence="8" key="1">
    <citation type="submission" date="2025-08" db="UniProtKB">
        <authorList>
            <consortium name="Ensembl"/>
        </authorList>
    </citation>
    <scope>IDENTIFICATION</scope>
</reference>
<dbReference type="AlphaFoldDB" id="A0A3Q2PPZ4"/>
<proteinExistence type="inferred from homology"/>
<name>A0A3Q2PPZ4_FUNHE</name>
<dbReference type="GeneTree" id="ENSGT00940000164634"/>
<organism evidence="8 9">
    <name type="scientific">Fundulus heteroclitus</name>
    <name type="common">Killifish</name>
    <name type="synonym">Mummichog</name>
    <dbReference type="NCBI Taxonomy" id="8078"/>
    <lineage>
        <taxon>Eukaryota</taxon>
        <taxon>Metazoa</taxon>
        <taxon>Chordata</taxon>
        <taxon>Craniata</taxon>
        <taxon>Vertebrata</taxon>
        <taxon>Euteleostomi</taxon>
        <taxon>Actinopterygii</taxon>
        <taxon>Neopterygii</taxon>
        <taxon>Teleostei</taxon>
        <taxon>Neoteleostei</taxon>
        <taxon>Acanthomorphata</taxon>
        <taxon>Ovalentaria</taxon>
        <taxon>Atherinomorphae</taxon>
        <taxon>Cyprinodontiformes</taxon>
        <taxon>Fundulidae</taxon>
        <taxon>Fundulus</taxon>
    </lineage>
</organism>
<keyword evidence="5 7" id="KW-0472">Membrane</keyword>
<evidence type="ECO:0000256" key="3">
    <source>
        <dbReference type="ARBA" id="ARBA00022692"/>
    </source>
</evidence>
<dbReference type="InterPro" id="IPR000301">
    <property type="entry name" value="Tetraspanin_animals"/>
</dbReference>
<dbReference type="STRING" id="8078.ENSFHEP00000015034"/>
<comment type="similarity">
    <text evidence="2 7">Belongs to the tetraspanin (TM4SF) family.</text>
</comment>
<evidence type="ECO:0000256" key="4">
    <source>
        <dbReference type="ARBA" id="ARBA00022989"/>
    </source>
</evidence>
<dbReference type="InterPro" id="IPR018499">
    <property type="entry name" value="Tetraspanin/Peripherin"/>
</dbReference>
<evidence type="ECO:0000256" key="2">
    <source>
        <dbReference type="ARBA" id="ARBA00006840"/>
    </source>
</evidence>
<evidence type="ECO:0000256" key="1">
    <source>
        <dbReference type="ARBA" id="ARBA00004141"/>
    </source>
</evidence>
<evidence type="ECO:0000256" key="5">
    <source>
        <dbReference type="ARBA" id="ARBA00023136"/>
    </source>
</evidence>
<feature type="transmembrane region" description="Helical" evidence="7">
    <location>
        <begin position="54"/>
        <end position="75"/>
    </location>
</feature>
<reference evidence="8" key="2">
    <citation type="submission" date="2025-09" db="UniProtKB">
        <authorList>
            <consortium name="Ensembl"/>
        </authorList>
    </citation>
    <scope>IDENTIFICATION</scope>
</reference>
<dbReference type="GeneID" id="105931391"/>
<dbReference type="GO" id="GO:0005886">
    <property type="term" value="C:plasma membrane"/>
    <property type="evidence" value="ECO:0007669"/>
    <property type="project" value="TreeGrafter"/>
</dbReference>
<dbReference type="SUPFAM" id="SSF48652">
    <property type="entry name" value="Tetraspanin"/>
    <property type="match status" value="1"/>
</dbReference>
<dbReference type="CTD" id="437021"/>
<sequence>MDCGICTSKSILLFLSLVFWGAGAVFAYVGAYMIKSYDTFESFIQNKQTLIPAAIVIGISVVMFIIGLVGCCSTLRESKCGLGFFFVIIMLIFAAEVTALVFTFIYQGKIGKALEGPMTDTFSKYDGTNNTESHAVDMLQINLKCCGVYNYTSWLNTNWYKENQAMPRSCCKNQSLCDGKPQKPDLLYQEGCQEKVENFLHSTLTFALLVVLGFAIIKFFGMLSVCVITCRSSSRRSGYQPLYA</sequence>
<comment type="subcellular location">
    <subcellularLocation>
        <location evidence="1 7">Membrane</location>
        <topology evidence="1 7">Multi-pass membrane protein</topology>
    </subcellularLocation>
</comment>
<feature type="transmembrane region" description="Helical" evidence="7">
    <location>
        <begin position="206"/>
        <end position="230"/>
    </location>
</feature>
<dbReference type="GO" id="GO:0043473">
    <property type="term" value="P:pigmentation"/>
    <property type="evidence" value="ECO:0007669"/>
    <property type="project" value="Ensembl"/>
</dbReference>
<accession>A0A3Q2PPZ4</accession>
<keyword evidence="3 7" id="KW-0812">Transmembrane</keyword>
<dbReference type="PRINTS" id="PR00259">
    <property type="entry name" value="TMFOUR"/>
</dbReference>
<evidence type="ECO:0000313" key="8">
    <source>
        <dbReference type="Ensembl" id="ENSFHEP00000015034.1"/>
    </source>
</evidence>
<keyword evidence="9" id="KW-1185">Reference proteome</keyword>
<feature type="transmembrane region" description="Helical" evidence="7">
    <location>
        <begin position="82"/>
        <end position="106"/>
    </location>
</feature>
<protein>
    <recommendedName>
        <fullName evidence="7">Tetraspanin</fullName>
    </recommendedName>
</protein>
<dbReference type="Ensembl" id="ENSFHET00000023032.1">
    <property type="protein sequence ID" value="ENSFHEP00000015034.1"/>
    <property type="gene ID" value="ENSFHEG00000016639.1"/>
</dbReference>
<evidence type="ECO:0000313" key="9">
    <source>
        <dbReference type="Proteomes" id="UP000265000"/>
    </source>
</evidence>